<name>A0A1R3WPD0_9BACT</name>
<evidence type="ECO:0000313" key="2">
    <source>
        <dbReference type="Proteomes" id="UP000187181"/>
    </source>
</evidence>
<dbReference type="Proteomes" id="UP000187181">
    <property type="component" value="Unassembled WGS sequence"/>
</dbReference>
<reference evidence="2" key="1">
    <citation type="submission" date="2017-01" db="EMBL/GenBank/DDBJ databases">
        <authorList>
            <person name="Varghese N."/>
            <person name="Submissions S."/>
        </authorList>
    </citation>
    <scope>NUCLEOTIDE SEQUENCE [LARGE SCALE GENOMIC DNA]</scope>
    <source>
        <strain evidence="2">LP100</strain>
    </source>
</reference>
<sequence length="170" mass="19931">MKKHLLNSIAFIMLLCSCAKDKEVNPSAKEMVQGKWETVELLWQFYDDANKLVYEEPYKVMKGNKFEFGKDSLWITAPDFVSWGGTIRSSTYKFYELDGQERLYIEDGKSTEQVKGFTDYRVEYVSEKEMRLAIDTQEQGINSVEYQDWSDGGMLKSTRKYVQTFKLTRD</sequence>
<keyword evidence="2" id="KW-1185">Reference proteome</keyword>
<protein>
    <recommendedName>
        <fullName evidence="3">Lipocalin-like domain-containing protein</fullName>
    </recommendedName>
</protein>
<dbReference type="EMBL" id="FTPP01000001">
    <property type="protein sequence ID" value="SIT79783.1"/>
    <property type="molecule type" value="Genomic_DNA"/>
</dbReference>
<accession>A0A1R3WPD0</accession>
<dbReference type="OrthoDB" id="9807519at2"/>
<dbReference type="RefSeq" id="WP_076666165.1">
    <property type="nucleotide sequence ID" value="NZ_FTPP01000001.1"/>
</dbReference>
<dbReference type="AlphaFoldDB" id="A0A1R3WPD0"/>
<evidence type="ECO:0008006" key="3">
    <source>
        <dbReference type="Google" id="ProtNLM"/>
    </source>
</evidence>
<proteinExistence type="predicted"/>
<organism evidence="1 2">
    <name type="scientific">Pontibacter indicus</name>
    <dbReference type="NCBI Taxonomy" id="1317125"/>
    <lineage>
        <taxon>Bacteria</taxon>
        <taxon>Pseudomonadati</taxon>
        <taxon>Bacteroidota</taxon>
        <taxon>Cytophagia</taxon>
        <taxon>Cytophagales</taxon>
        <taxon>Hymenobacteraceae</taxon>
        <taxon>Pontibacter</taxon>
    </lineage>
</organism>
<gene>
    <name evidence="1" type="ORF">SAMN05444128_0787</name>
</gene>
<dbReference type="PROSITE" id="PS51257">
    <property type="entry name" value="PROKAR_LIPOPROTEIN"/>
    <property type="match status" value="1"/>
</dbReference>
<evidence type="ECO:0000313" key="1">
    <source>
        <dbReference type="EMBL" id="SIT79783.1"/>
    </source>
</evidence>